<dbReference type="EMBL" id="JBCLVG010000001">
    <property type="protein sequence ID" value="MEN1945069.1"/>
    <property type="molecule type" value="Genomic_DNA"/>
</dbReference>
<gene>
    <name evidence="1" type="ORF">WJX64_00760</name>
</gene>
<name>A0ABU9VZ97_9MICO</name>
<organism evidence="1 2">
    <name type="scientific">Leifsonia stereocauli</name>
    <dbReference type="NCBI Taxonomy" id="3134136"/>
    <lineage>
        <taxon>Bacteria</taxon>
        <taxon>Bacillati</taxon>
        <taxon>Actinomycetota</taxon>
        <taxon>Actinomycetes</taxon>
        <taxon>Micrococcales</taxon>
        <taxon>Microbacteriaceae</taxon>
        <taxon>Leifsonia</taxon>
    </lineage>
</organism>
<dbReference type="Proteomes" id="UP001425155">
    <property type="component" value="Unassembled WGS sequence"/>
</dbReference>
<accession>A0ABU9VZ97</accession>
<keyword evidence="2" id="KW-1185">Reference proteome</keyword>
<reference evidence="1 2" key="1">
    <citation type="submission" date="2024-03" db="EMBL/GenBank/DDBJ databases">
        <title>YIM 134122 draft genome.</title>
        <authorList>
            <person name="Zuo S."/>
            <person name="Xiong L."/>
        </authorList>
    </citation>
    <scope>NUCLEOTIDE SEQUENCE [LARGE SCALE GENOMIC DNA]</scope>
    <source>
        <strain evidence="1 2">YIM 134122</strain>
    </source>
</reference>
<protein>
    <submittedName>
        <fullName evidence="1">Uncharacterized protein</fullName>
    </submittedName>
</protein>
<evidence type="ECO:0000313" key="2">
    <source>
        <dbReference type="Proteomes" id="UP001425155"/>
    </source>
</evidence>
<sequence>MIEIEWTEHGTRMSESAVGAVRVCREHGVRVLEVRKPSRAVKVGNRLPAPVVVGYACPASPGRVLREDEVVDPDS</sequence>
<dbReference type="RefSeq" id="WP_342110843.1">
    <property type="nucleotide sequence ID" value="NZ_JBCAUN010000001.1"/>
</dbReference>
<proteinExistence type="predicted"/>
<evidence type="ECO:0000313" key="1">
    <source>
        <dbReference type="EMBL" id="MEN1945069.1"/>
    </source>
</evidence>
<comment type="caution">
    <text evidence="1">The sequence shown here is derived from an EMBL/GenBank/DDBJ whole genome shotgun (WGS) entry which is preliminary data.</text>
</comment>